<organism evidence="4 6">
    <name type="scientific">Treponema phagedenis</name>
    <dbReference type="NCBI Taxonomy" id="162"/>
    <lineage>
        <taxon>Bacteria</taxon>
        <taxon>Pseudomonadati</taxon>
        <taxon>Spirochaetota</taxon>
        <taxon>Spirochaetia</taxon>
        <taxon>Spirochaetales</taxon>
        <taxon>Treponemataceae</taxon>
        <taxon>Treponema</taxon>
    </lineage>
</organism>
<dbReference type="GO" id="GO:0050821">
    <property type="term" value="P:protein stabilization"/>
    <property type="evidence" value="ECO:0007669"/>
    <property type="project" value="TreeGrafter"/>
</dbReference>
<reference evidence="5 7" key="3">
    <citation type="submission" date="2019-08" db="EMBL/GenBank/DDBJ databases">
        <authorList>
            <person name="Kuhnert P."/>
        </authorList>
    </citation>
    <scope>NUCLEOTIDE SEQUENCE [LARGE SCALE GENOMIC DNA]</scope>
    <source>
        <strain evidence="5 7">B36.5</strain>
    </source>
</reference>
<proteinExistence type="inferred from homology"/>
<dbReference type="SUPFAM" id="SSF111384">
    <property type="entry name" value="OmpH-like"/>
    <property type="match status" value="1"/>
</dbReference>
<dbReference type="Pfam" id="PF03938">
    <property type="entry name" value="OmpH"/>
    <property type="match status" value="1"/>
</dbReference>
<dbReference type="PANTHER" id="PTHR35089:SF1">
    <property type="entry name" value="CHAPERONE PROTEIN SKP"/>
    <property type="match status" value="1"/>
</dbReference>
<dbReference type="InterPro" id="IPR005632">
    <property type="entry name" value="Chaperone_Skp"/>
</dbReference>
<dbReference type="GeneID" id="57753750"/>
<dbReference type="GO" id="GO:0005829">
    <property type="term" value="C:cytosol"/>
    <property type="evidence" value="ECO:0007669"/>
    <property type="project" value="TreeGrafter"/>
</dbReference>
<comment type="similarity">
    <text evidence="1">Belongs to the Skp family.</text>
</comment>
<evidence type="ECO:0000256" key="1">
    <source>
        <dbReference type="ARBA" id="ARBA00009091"/>
    </source>
</evidence>
<dbReference type="EMBL" id="CP042817">
    <property type="protein sequence ID" value="QEJ98510.1"/>
    <property type="molecule type" value="Genomic_DNA"/>
</dbReference>
<evidence type="ECO:0000313" key="7">
    <source>
        <dbReference type="Proteomes" id="UP000323594"/>
    </source>
</evidence>
<dbReference type="Gene3D" id="3.30.910.20">
    <property type="entry name" value="Skp domain"/>
    <property type="match status" value="1"/>
</dbReference>
<dbReference type="AlphaFoldDB" id="A0A0B7GUJ8"/>
<reference evidence="4" key="2">
    <citation type="submission" date="2015-01" db="EMBL/GenBank/DDBJ databases">
        <authorList>
            <person name="Xiang T."/>
            <person name="Song Y."/>
            <person name="Huang L."/>
            <person name="Wang B."/>
            <person name="Wu P."/>
        </authorList>
    </citation>
    <scope>NUCLEOTIDE SEQUENCE [LARGE SCALE GENOMIC DNA]</scope>
    <source>
        <strain evidence="4">V1</strain>
    </source>
</reference>
<dbReference type="OrthoDB" id="370855at2"/>
<keyword evidence="2" id="KW-0732">Signal</keyword>
<name>A0A0B7GUJ8_TREPH</name>
<dbReference type="SMART" id="SM00935">
    <property type="entry name" value="OmpH"/>
    <property type="match status" value="1"/>
</dbReference>
<evidence type="ECO:0000256" key="3">
    <source>
        <dbReference type="SAM" id="Coils"/>
    </source>
</evidence>
<keyword evidence="3" id="KW-0175">Coiled coil</keyword>
<gene>
    <name evidence="5" type="ORF">FUT82_11225</name>
    <name evidence="4" type="ORF">TPHV1_10303</name>
</gene>
<sequence>MKKNLSIVFFLMFGAFLFAQQITRFAVIDTSRIYTLFLRDSRAVRDYEAKKAKHQAEIKKMSDEIIMLRQKKVDAEAVGKENIAQKYDAMIASKTSFLVEYSKASNDELAAIRKNLTSDDEFYGKLYNAIKKIAESEGYTMVLDLQKDSGIVWYSPTVDITEQTIRELGSR</sequence>
<accession>A0A0B7GUJ8</accession>
<keyword evidence="6" id="KW-1185">Reference proteome</keyword>
<dbReference type="EMBL" id="CDNC01000001">
    <property type="protein sequence ID" value="CEM60635.1"/>
    <property type="molecule type" value="Genomic_DNA"/>
</dbReference>
<protein>
    <submittedName>
        <fullName evidence="4 5">Outer membrane protein</fullName>
    </submittedName>
</protein>
<reference evidence="6" key="1">
    <citation type="submission" date="2015-01" db="EMBL/GenBank/DDBJ databases">
        <authorList>
            <person name="Manzoor Shahid"/>
            <person name="Zubair Saima"/>
        </authorList>
    </citation>
    <scope>NUCLEOTIDE SEQUENCE [LARGE SCALE GENOMIC DNA]</scope>
    <source>
        <strain evidence="6">V1</strain>
    </source>
</reference>
<evidence type="ECO:0000313" key="4">
    <source>
        <dbReference type="EMBL" id="CEM60635.1"/>
    </source>
</evidence>
<dbReference type="SMR" id="A0A0B7GUJ8"/>
<feature type="coiled-coil region" evidence="3">
    <location>
        <begin position="44"/>
        <end position="71"/>
    </location>
</feature>
<evidence type="ECO:0000313" key="6">
    <source>
        <dbReference type="Proteomes" id="UP000042527"/>
    </source>
</evidence>
<evidence type="ECO:0000313" key="5">
    <source>
        <dbReference type="EMBL" id="QEJ98510.1"/>
    </source>
</evidence>
<dbReference type="RefSeq" id="WP_002699255.1">
    <property type="nucleotide sequence ID" value="NZ_CDNC01000001.1"/>
</dbReference>
<evidence type="ECO:0000256" key="2">
    <source>
        <dbReference type="ARBA" id="ARBA00022729"/>
    </source>
</evidence>
<dbReference type="Proteomes" id="UP000323594">
    <property type="component" value="Chromosome"/>
</dbReference>
<dbReference type="InterPro" id="IPR024930">
    <property type="entry name" value="Skp_dom_sf"/>
</dbReference>
<dbReference type="Proteomes" id="UP000042527">
    <property type="component" value="Unassembled WGS sequence"/>
</dbReference>
<dbReference type="PANTHER" id="PTHR35089">
    <property type="entry name" value="CHAPERONE PROTEIN SKP"/>
    <property type="match status" value="1"/>
</dbReference>
<dbReference type="GO" id="GO:0051082">
    <property type="term" value="F:unfolded protein binding"/>
    <property type="evidence" value="ECO:0007669"/>
    <property type="project" value="InterPro"/>
</dbReference>